<evidence type="ECO:0000313" key="1">
    <source>
        <dbReference type="EMBL" id="KAJ1676862.1"/>
    </source>
</evidence>
<dbReference type="Proteomes" id="UP001145114">
    <property type="component" value="Unassembled WGS sequence"/>
</dbReference>
<dbReference type="EMBL" id="JAMZIH010003377">
    <property type="protein sequence ID" value="KAJ1676862.1"/>
    <property type="molecule type" value="Genomic_DNA"/>
</dbReference>
<organism evidence="1 2">
    <name type="scientific">Spiromyces aspiralis</name>
    <dbReference type="NCBI Taxonomy" id="68401"/>
    <lineage>
        <taxon>Eukaryota</taxon>
        <taxon>Fungi</taxon>
        <taxon>Fungi incertae sedis</taxon>
        <taxon>Zoopagomycota</taxon>
        <taxon>Kickxellomycotina</taxon>
        <taxon>Kickxellomycetes</taxon>
        <taxon>Kickxellales</taxon>
        <taxon>Kickxellaceae</taxon>
        <taxon>Spiromyces</taxon>
    </lineage>
</organism>
<gene>
    <name evidence="1" type="ORF">EV182_007362</name>
</gene>
<sequence length="87" mass="9441">MLIGSQCTETLIDSLHVFDSHCFRYALSKGLGLGIVVGGGIVKLPQIYKILSSGSVYGISFTGYILETFANLVTLAYSVRSRFPFTT</sequence>
<keyword evidence="2" id="KW-1185">Reference proteome</keyword>
<protein>
    <submittedName>
        <fullName evidence="1">Uncharacterized protein</fullName>
    </submittedName>
</protein>
<name>A0ACC1HKY9_9FUNG</name>
<reference evidence="1" key="1">
    <citation type="submission" date="2022-06" db="EMBL/GenBank/DDBJ databases">
        <title>Phylogenomic reconstructions and comparative analyses of Kickxellomycotina fungi.</title>
        <authorList>
            <person name="Reynolds N.K."/>
            <person name="Stajich J.E."/>
            <person name="Barry K."/>
            <person name="Grigoriev I.V."/>
            <person name="Crous P."/>
            <person name="Smith M.E."/>
        </authorList>
    </citation>
    <scope>NUCLEOTIDE SEQUENCE</scope>
    <source>
        <strain evidence="1">RSA 2271</strain>
    </source>
</reference>
<comment type="caution">
    <text evidence="1">The sequence shown here is derived from an EMBL/GenBank/DDBJ whole genome shotgun (WGS) entry which is preliminary data.</text>
</comment>
<accession>A0ACC1HKY9</accession>
<evidence type="ECO:0000313" key="2">
    <source>
        <dbReference type="Proteomes" id="UP001145114"/>
    </source>
</evidence>
<feature type="non-terminal residue" evidence="1">
    <location>
        <position position="87"/>
    </location>
</feature>
<proteinExistence type="predicted"/>